<dbReference type="InterPro" id="IPR044730">
    <property type="entry name" value="RNase_H-like_dom_plant"/>
</dbReference>
<evidence type="ECO:0000259" key="1">
    <source>
        <dbReference type="Pfam" id="PF13456"/>
    </source>
</evidence>
<evidence type="ECO:0000313" key="3">
    <source>
        <dbReference type="Proteomes" id="UP000237347"/>
    </source>
</evidence>
<keyword evidence="3" id="KW-1185">Reference proteome</keyword>
<gene>
    <name evidence="2" type="ORF">CFP56_024052</name>
</gene>
<protein>
    <recommendedName>
        <fullName evidence="1">RNase H type-1 domain-containing protein</fullName>
    </recommendedName>
</protein>
<feature type="domain" description="RNase H type-1" evidence="1">
    <location>
        <begin position="158"/>
        <end position="222"/>
    </location>
</feature>
<dbReference type="PANTHER" id="PTHR47074">
    <property type="entry name" value="BNAC02G40300D PROTEIN"/>
    <property type="match status" value="1"/>
</dbReference>
<proteinExistence type="predicted"/>
<dbReference type="CDD" id="cd06222">
    <property type="entry name" value="RNase_H_like"/>
    <property type="match status" value="1"/>
</dbReference>
<dbReference type="PANTHER" id="PTHR47074:SF48">
    <property type="entry name" value="POLYNUCLEOTIDYL TRANSFERASE, RIBONUCLEASE H-LIKE SUPERFAMILY PROTEIN"/>
    <property type="match status" value="1"/>
</dbReference>
<dbReference type="EMBL" id="PKMF04000381">
    <property type="protein sequence ID" value="KAK7834790.1"/>
    <property type="molecule type" value="Genomic_DNA"/>
</dbReference>
<comment type="caution">
    <text evidence="2">The sequence shown here is derived from an EMBL/GenBank/DDBJ whole genome shotgun (WGS) entry which is preliminary data.</text>
</comment>
<dbReference type="InterPro" id="IPR052929">
    <property type="entry name" value="RNase_H-like_EbsB-rel"/>
</dbReference>
<dbReference type="Gene3D" id="3.30.420.10">
    <property type="entry name" value="Ribonuclease H-like superfamily/Ribonuclease H"/>
    <property type="match status" value="1"/>
</dbReference>
<evidence type="ECO:0000313" key="2">
    <source>
        <dbReference type="EMBL" id="KAK7834790.1"/>
    </source>
</evidence>
<organism evidence="2 3">
    <name type="scientific">Quercus suber</name>
    <name type="common">Cork oak</name>
    <dbReference type="NCBI Taxonomy" id="58331"/>
    <lineage>
        <taxon>Eukaryota</taxon>
        <taxon>Viridiplantae</taxon>
        <taxon>Streptophyta</taxon>
        <taxon>Embryophyta</taxon>
        <taxon>Tracheophyta</taxon>
        <taxon>Spermatophyta</taxon>
        <taxon>Magnoliopsida</taxon>
        <taxon>eudicotyledons</taxon>
        <taxon>Gunneridae</taxon>
        <taxon>Pentapetalae</taxon>
        <taxon>rosids</taxon>
        <taxon>fabids</taxon>
        <taxon>Fagales</taxon>
        <taxon>Fagaceae</taxon>
        <taxon>Quercus</taxon>
    </lineage>
</organism>
<dbReference type="GO" id="GO:0004523">
    <property type="term" value="F:RNA-DNA hybrid ribonuclease activity"/>
    <property type="evidence" value="ECO:0007669"/>
    <property type="project" value="InterPro"/>
</dbReference>
<sequence length="254" mass="27800">MCFIFAVVEQRCGRKANCLCPVLSMSHGASWTLFAGSELAGKPSQGCWRGGFRYVGSRNEVRHGGMRRTGSDIVRNSLRVLDDFLTATEKKGSPRSEIPSSVVWKPPPPGVFKVNVDGALFSKTKQAGVGVLVRDEEGNVIAALARKLECPLALEIVGLRDVVFEGDSLLVINAVQGINEAEASVRNIILGVLRNVQRFRTFDFLHTKRQGNAPAHLLAQHALNFEKMVVWLEDCPSQVAHAYAQDVLAFRGSN</sequence>
<reference evidence="2 3" key="1">
    <citation type="journal article" date="2018" name="Sci. Data">
        <title>The draft genome sequence of cork oak.</title>
        <authorList>
            <person name="Ramos A.M."/>
            <person name="Usie A."/>
            <person name="Barbosa P."/>
            <person name="Barros P.M."/>
            <person name="Capote T."/>
            <person name="Chaves I."/>
            <person name="Simoes F."/>
            <person name="Abreu I."/>
            <person name="Carrasquinho I."/>
            <person name="Faro C."/>
            <person name="Guimaraes J.B."/>
            <person name="Mendonca D."/>
            <person name="Nobrega F."/>
            <person name="Rodrigues L."/>
            <person name="Saibo N.J.M."/>
            <person name="Varela M.C."/>
            <person name="Egas C."/>
            <person name="Matos J."/>
            <person name="Miguel C.M."/>
            <person name="Oliveira M.M."/>
            <person name="Ricardo C.P."/>
            <person name="Goncalves S."/>
        </authorList>
    </citation>
    <scope>NUCLEOTIDE SEQUENCE [LARGE SCALE GENOMIC DNA]</scope>
    <source>
        <strain evidence="3">cv. HL8</strain>
    </source>
</reference>
<dbReference type="AlphaFoldDB" id="A0AAW0K7X4"/>
<dbReference type="InterPro" id="IPR012337">
    <property type="entry name" value="RNaseH-like_sf"/>
</dbReference>
<dbReference type="Pfam" id="PF13456">
    <property type="entry name" value="RVT_3"/>
    <property type="match status" value="1"/>
</dbReference>
<dbReference type="InterPro" id="IPR036397">
    <property type="entry name" value="RNaseH_sf"/>
</dbReference>
<name>A0AAW0K7X4_QUESU</name>
<dbReference type="GO" id="GO:0003676">
    <property type="term" value="F:nucleic acid binding"/>
    <property type="evidence" value="ECO:0007669"/>
    <property type="project" value="InterPro"/>
</dbReference>
<accession>A0AAW0K7X4</accession>
<dbReference type="InterPro" id="IPR002156">
    <property type="entry name" value="RNaseH_domain"/>
</dbReference>
<dbReference type="Proteomes" id="UP000237347">
    <property type="component" value="Unassembled WGS sequence"/>
</dbReference>
<dbReference type="SUPFAM" id="SSF53098">
    <property type="entry name" value="Ribonuclease H-like"/>
    <property type="match status" value="1"/>
</dbReference>